<dbReference type="GO" id="GO:0046872">
    <property type="term" value="F:metal ion binding"/>
    <property type="evidence" value="ECO:0007669"/>
    <property type="project" value="UniProtKB-KW"/>
</dbReference>
<evidence type="ECO:0000256" key="11">
    <source>
        <dbReference type="ARBA" id="ARBA00023098"/>
    </source>
</evidence>
<evidence type="ECO:0000256" key="4">
    <source>
        <dbReference type="ARBA" id="ARBA00022516"/>
    </source>
</evidence>
<evidence type="ECO:0000256" key="19">
    <source>
        <dbReference type="SAM" id="Phobius"/>
    </source>
</evidence>
<feature type="transmembrane region" description="Helical" evidence="19">
    <location>
        <begin position="28"/>
        <end position="47"/>
    </location>
</feature>
<feature type="transmembrane region" description="Helical" evidence="19">
    <location>
        <begin position="53"/>
        <end position="72"/>
    </location>
</feature>
<evidence type="ECO:0000256" key="6">
    <source>
        <dbReference type="ARBA" id="ARBA00022692"/>
    </source>
</evidence>
<comment type="caution">
    <text evidence="20">The sequence shown here is derived from an EMBL/GenBank/DDBJ whole genome shotgun (WGS) entry which is preliminary data.</text>
</comment>
<keyword evidence="3" id="KW-1003">Cell membrane</keyword>
<evidence type="ECO:0000256" key="1">
    <source>
        <dbReference type="ARBA" id="ARBA00004651"/>
    </source>
</evidence>
<name>A0A1F7HD17_9BACT</name>
<evidence type="ECO:0000256" key="13">
    <source>
        <dbReference type="ARBA" id="ARBA00023209"/>
    </source>
</evidence>
<keyword evidence="7 17" id="KW-0547">Nucleotide-binding</keyword>
<keyword evidence="9 17" id="KW-0067">ATP-binding</keyword>
<keyword evidence="6 19" id="KW-0812">Transmembrane</keyword>
<evidence type="ECO:0000256" key="5">
    <source>
        <dbReference type="ARBA" id="ARBA00022679"/>
    </source>
</evidence>
<dbReference type="GO" id="GO:0005524">
    <property type="term" value="F:ATP binding"/>
    <property type="evidence" value="ECO:0007669"/>
    <property type="project" value="UniProtKB-KW"/>
</dbReference>
<dbReference type="InterPro" id="IPR000829">
    <property type="entry name" value="DAGK"/>
</dbReference>
<feature type="binding site" evidence="17">
    <location>
        <begin position="91"/>
        <end position="92"/>
    </location>
    <ligand>
        <name>ATP</name>
        <dbReference type="ChEBI" id="CHEBI:30616"/>
    </ligand>
</feature>
<evidence type="ECO:0000256" key="3">
    <source>
        <dbReference type="ARBA" id="ARBA00022475"/>
    </source>
</evidence>
<proteinExistence type="inferred from homology"/>
<comment type="similarity">
    <text evidence="2">Belongs to the bacterial diacylglycerol kinase family.</text>
</comment>
<evidence type="ECO:0000256" key="14">
    <source>
        <dbReference type="ARBA" id="ARBA00023264"/>
    </source>
</evidence>
<evidence type="ECO:0000256" key="7">
    <source>
        <dbReference type="ARBA" id="ARBA00022741"/>
    </source>
</evidence>
<dbReference type="AlphaFoldDB" id="A0A1F7HD17"/>
<evidence type="ECO:0008006" key="22">
    <source>
        <dbReference type="Google" id="ProtNLM"/>
    </source>
</evidence>
<sequence>MEIRNKKNHPLRHAFNGLRWALRTQNNYRIHLLISLAVVVSGVFFSISYYEWLLIFVLITVGLVVEAINTALEAATDAITREWNEDIKIAKDVSAAAMLTFAFGALCIAILIFIPKIIVFIGF</sequence>
<feature type="binding site" evidence="17">
    <location>
        <position position="73"/>
    </location>
    <ligand>
        <name>ATP</name>
        <dbReference type="ChEBI" id="CHEBI:30616"/>
    </ligand>
</feature>
<evidence type="ECO:0000256" key="9">
    <source>
        <dbReference type="ARBA" id="ARBA00022840"/>
    </source>
</evidence>
<feature type="binding site" evidence="16">
    <location>
        <position position="66"/>
    </location>
    <ligand>
        <name>substrate</name>
    </ligand>
</feature>
<dbReference type="CDD" id="cd14265">
    <property type="entry name" value="UDPK_IM_like"/>
    <property type="match status" value="1"/>
</dbReference>
<evidence type="ECO:0000256" key="12">
    <source>
        <dbReference type="ARBA" id="ARBA00023136"/>
    </source>
</evidence>
<dbReference type="Pfam" id="PF01219">
    <property type="entry name" value="DAGK_prokar"/>
    <property type="match status" value="1"/>
</dbReference>
<evidence type="ECO:0000256" key="16">
    <source>
        <dbReference type="PIRSR" id="PIRSR600829-2"/>
    </source>
</evidence>
<keyword evidence="10 19" id="KW-1133">Transmembrane helix</keyword>
<evidence type="ECO:0000313" key="21">
    <source>
        <dbReference type="Proteomes" id="UP000177027"/>
    </source>
</evidence>
<dbReference type="InterPro" id="IPR036945">
    <property type="entry name" value="DAGK_sf"/>
</dbReference>
<keyword evidence="18" id="KW-0460">Magnesium</keyword>
<feature type="active site" description="Proton acceptor" evidence="15">
    <location>
        <position position="66"/>
    </location>
</feature>
<accession>A0A1F7HD17</accession>
<dbReference type="GO" id="GO:0016301">
    <property type="term" value="F:kinase activity"/>
    <property type="evidence" value="ECO:0007669"/>
    <property type="project" value="UniProtKB-KW"/>
</dbReference>
<dbReference type="InterPro" id="IPR033717">
    <property type="entry name" value="UDPK"/>
</dbReference>
<evidence type="ECO:0000256" key="2">
    <source>
        <dbReference type="ARBA" id="ARBA00005967"/>
    </source>
</evidence>
<keyword evidence="13" id="KW-0594">Phospholipid biosynthesis</keyword>
<keyword evidence="14" id="KW-1208">Phospholipid metabolism</keyword>
<reference evidence="20 21" key="1">
    <citation type="journal article" date="2016" name="Nat. Commun.">
        <title>Thousands of microbial genomes shed light on interconnected biogeochemical processes in an aquifer system.</title>
        <authorList>
            <person name="Anantharaman K."/>
            <person name="Brown C.T."/>
            <person name="Hug L.A."/>
            <person name="Sharon I."/>
            <person name="Castelle C.J."/>
            <person name="Probst A.J."/>
            <person name="Thomas B.C."/>
            <person name="Singh A."/>
            <person name="Wilkins M.J."/>
            <person name="Karaoz U."/>
            <person name="Brodie E.L."/>
            <person name="Williams K.H."/>
            <person name="Hubbard S.S."/>
            <person name="Banfield J.F."/>
        </authorList>
    </citation>
    <scope>NUCLEOTIDE SEQUENCE [LARGE SCALE GENOMIC DNA]</scope>
</reference>
<dbReference type="EMBL" id="MFZS01000022">
    <property type="protein sequence ID" value="OGK28884.1"/>
    <property type="molecule type" value="Genomic_DNA"/>
</dbReference>
<organism evidence="20 21">
    <name type="scientific">Candidatus Roizmanbacteria bacterium RIFCSPHIGHO2_02_FULL_40_9</name>
    <dbReference type="NCBI Taxonomy" id="1802042"/>
    <lineage>
        <taxon>Bacteria</taxon>
        <taxon>Candidatus Roizmaniibacteriota</taxon>
    </lineage>
</organism>
<keyword evidence="5" id="KW-0808">Transferase</keyword>
<dbReference type="Proteomes" id="UP000177027">
    <property type="component" value="Unassembled WGS sequence"/>
</dbReference>
<keyword evidence="8" id="KW-0418">Kinase</keyword>
<protein>
    <recommendedName>
        <fullName evidence="22">Diacylglycerol kinase</fullName>
    </recommendedName>
</protein>
<keyword evidence="11" id="KW-0443">Lipid metabolism</keyword>
<evidence type="ECO:0000256" key="15">
    <source>
        <dbReference type="PIRSR" id="PIRSR600829-1"/>
    </source>
</evidence>
<evidence type="ECO:0000313" key="20">
    <source>
        <dbReference type="EMBL" id="OGK28884.1"/>
    </source>
</evidence>
<dbReference type="PANTHER" id="PTHR34299">
    <property type="entry name" value="DIACYLGLYCEROL KINASE"/>
    <property type="match status" value="1"/>
</dbReference>
<keyword evidence="12 19" id="KW-0472">Membrane</keyword>
<feature type="transmembrane region" description="Helical" evidence="19">
    <location>
        <begin position="93"/>
        <end position="121"/>
    </location>
</feature>
<evidence type="ECO:0000256" key="8">
    <source>
        <dbReference type="ARBA" id="ARBA00022777"/>
    </source>
</evidence>
<dbReference type="GO" id="GO:0005886">
    <property type="term" value="C:plasma membrane"/>
    <property type="evidence" value="ECO:0007669"/>
    <property type="project" value="UniProtKB-SubCell"/>
</dbReference>
<dbReference type="GO" id="GO:0008654">
    <property type="term" value="P:phospholipid biosynthetic process"/>
    <property type="evidence" value="ECO:0007669"/>
    <property type="project" value="UniProtKB-KW"/>
</dbReference>
<dbReference type="Gene3D" id="1.10.287.3610">
    <property type="match status" value="1"/>
</dbReference>
<feature type="binding site" evidence="18">
    <location>
        <position position="73"/>
    </location>
    <ligand>
        <name>a divalent metal cation</name>
        <dbReference type="ChEBI" id="CHEBI:60240"/>
    </ligand>
</feature>
<comment type="subcellular location">
    <subcellularLocation>
        <location evidence="1">Cell membrane</location>
        <topology evidence="1">Multi-pass membrane protein</topology>
    </subcellularLocation>
</comment>
<gene>
    <name evidence="20" type="ORF">A3D06_02370</name>
</gene>
<evidence type="ECO:0000256" key="17">
    <source>
        <dbReference type="PIRSR" id="PIRSR600829-3"/>
    </source>
</evidence>
<dbReference type="PANTHER" id="PTHR34299:SF1">
    <property type="entry name" value="DIACYLGLYCEROL KINASE"/>
    <property type="match status" value="1"/>
</dbReference>
<keyword evidence="18" id="KW-0479">Metal-binding</keyword>
<evidence type="ECO:0000256" key="18">
    <source>
        <dbReference type="PIRSR" id="PIRSR600829-4"/>
    </source>
</evidence>
<comment type="cofactor">
    <cofactor evidence="18">
        <name>Mg(2+)</name>
        <dbReference type="ChEBI" id="CHEBI:18420"/>
    </cofactor>
    <text evidence="18">Mn(2+), Zn(2+), Cd(2+) and Co(2+) support activity to lesser extents.</text>
</comment>
<evidence type="ECO:0000256" key="10">
    <source>
        <dbReference type="ARBA" id="ARBA00022989"/>
    </source>
</evidence>
<keyword evidence="4" id="KW-0444">Lipid biosynthesis</keyword>